<evidence type="ECO:0000313" key="2">
    <source>
        <dbReference type="Proteomes" id="UP001153269"/>
    </source>
</evidence>
<gene>
    <name evidence="1" type="ORF">PLEPLA_LOCUS13902</name>
</gene>
<protein>
    <submittedName>
        <fullName evidence="1">Uncharacterized protein</fullName>
    </submittedName>
</protein>
<sequence>TCLDLLLPGPSPSWTFSCPDLLLPGPSPPGPSPAWTFSSRTFSCLDLPPPDRTPGFKVKPKTGRVTFKLLTESWNSRAGLSAGVVPVRRWLTSSLPVHRCTGSEEDVVSGRTGSQGARLKVHINGIMSQLESWMRPIMSELVPNKFVIIAQGK</sequence>
<comment type="caution">
    <text evidence="1">The sequence shown here is derived from an EMBL/GenBank/DDBJ whole genome shotgun (WGS) entry which is preliminary data.</text>
</comment>
<dbReference type="AlphaFoldDB" id="A0A9N7U9L3"/>
<proteinExistence type="predicted"/>
<dbReference type="EMBL" id="CADEAL010000849">
    <property type="protein sequence ID" value="CAB1425968.1"/>
    <property type="molecule type" value="Genomic_DNA"/>
</dbReference>
<reference evidence="1" key="1">
    <citation type="submission" date="2020-03" db="EMBL/GenBank/DDBJ databases">
        <authorList>
            <person name="Weist P."/>
        </authorList>
    </citation>
    <scope>NUCLEOTIDE SEQUENCE</scope>
</reference>
<feature type="non-terminal residue" evidence="1">
    <location>
        <position position="1"/>
    </location>
</feature>
<organism evidence="1 2">
    <name type="scientific">Pleuronectes platessa</name>
    <name type="common">European plaice</name>
    <dbReference type="NCBI Taxonomy" id="8262"/>
    <lineage>
        <taxon>Eukaryota</taxon>
        <taxon>Metazoa</taxon>
        <taxon>Chordata</taxon>
        <taxon>Craniata</taxon>
        <taxon>Vertebrata</taxon>
        <taxon>Euteleostomi</taxon>
        <taxon>Actinopterygii</taxon>
        <taxon>Neopterygii</taxon>
        <taxon>Teleostei</taxon>
        <taxon>Neoteleostei</taxon>
        <taxon>Acanthomorphata</taxon>
        <taxon>Carangaria</taxon>
        <taxon>Pleuronectiformes</taxon>
        <taxon>Pleuronectoidei</taxon>
        <taxon>Pleuronectidae</taxon>
        <taxon>Pleuronectes</taxon>
    </lineage>
</organism>
<accession>A0A9N7U9L3</accession>
<name>A0A9N7U9L3_PLEPL</name>
<evidence type="ECO:0000313" key="1">
    <source>
        <dbReference type="EMBL" id="CAB1425968.1"/>
    </source>
</evidence>
<dbReference type="Proteomes" id="UP001153269">
    <property type="component" value="Unassembled WGS sequence"/>
</dbReference>
<keyword evidence="2" id="KW-1185">Reference proteome</keyword>